<reference evidence="1" key="1">
    <citation type="submission" date="2021-06" db="EMBL/GenBank/DDBJ databases">
        <authorList>
            <person name="Kallberg Y."/>
            <person name="Tangrot J."/>
            <person name="Rosling A."/>
        </authorList>
    </citation>
    <scope>NUCLEOTIDE SEQUENCE</scope>
    <source>
        <strain evidence="1">UK204</strain>
    </source>
</reference>
<sequence length="157" mass="18138">MLQTYSYLEVGGQLCHPHYCKVLESIELNNNSIKPNDNTGNTISSALLRVCNLELDLLRFKRMIEDANSQLKDFFNYMINLVIPKERSAYNINERDVFHIYNINDYHAIHEIRRLDTVSTSAVKYFVTYVAKPVTGFQFVPLTFNGKSIHNLSNVES</sequence>
<keyword evidence="2" id="KW-1185">Reference proteome</keyword>
<dbReference type="AlphaFoldDB" id="A0A9N9CQB3"/>
<evidence type="ECO:0000313" key="2">
    <source>
        <dbReference type="Proteomes" id="UP000789570"/>
    </source>
</evidence>
<accession>A0A9N9CQB3</accession>
<dbReference type="EMBL" id="CAJVPQ010002846">
    <property type="protein sequence ID" value="CAG8610284.1"/>
    <property type="molecule type" value="Genomic_DNA"/>
</dbReference>
<organism evidence="1 2">
    <name type="scientific">Funneliformis caledonium</name>
    <dbReference type="NCBI Taxonomy" id="1117310"/>
    <lineage>
        <taxon>Eukaryota</taxon>
        <taxon>Fungi</taxon>
        <taxon>Fungi incertae sedis</taxon>
        <taxon>Mucoromycota</taxon>
        <taxon>Glomeromycotina</taxon>
        <taxon>Glomeromycetes</taxon>
        <taxon>Glomerales</taxon>
        <taxon>Glomeraceae</taxon>
        <taxon>Funneliformis</taxon>
    </lineage>
</organism>
<dbReference type="Proteomes" id="UP000789570">
    <property type="component" value="Unassembled WGS sequence"/>
</dbReference>
<name>A0A9N9CQB3_9GLOM</name>
<dbReference type="OrthoDB" id="2356044at2759"/>
<gene>
    <name evidence="1" type="ORF">FCALED_LOCUS9035</name>
</gene>
<protein>
    <submittedName>
        <fullName evidence="1">14262_t:CDS:1</fullName>
    </submittedName>
</protein>
<evidence type="ECO:0000313" key="1">
    <source>
        <dbReference type="EMBL" id="CAG8610284.1"/>
    </source>
</evidence>
<proteinExistence type="predicted"/>
<comment type="caution">
    <text evidence="1">The sequence shown here is derived from an EMBL/GenBank/DDBJ whole genome shotgun (WGS) entry which is preliminary data.</text>
</comment>